<evidence type="ECO:0000313" key="2">
    <source>
        <dbReference type="Proteomes" id="UP001163321"/>
    </source>
</evidence>
<name>A0ACC0W4L9_9STRA</name>
<organism evidence="1 2">
    <name type="scientific">Peronosclerospora sorghi</name>
    <dbReference type="NCBI Taxonomy" id="230839"/>
    <lineage>
        <taxon>Eukaryota</taxon>
        <taxon>Sar</taxon>
        <taxon>Stramenopiles</taxon>
        <taxon>Oomycota</taxon>
        <taxon>Peronosporomycetes</taxon>
        <taxon>Peronosporales</taxon>
        <taxon>Peronosporaceae</taxon>
        <taxon>Peronosclerospora</taxon>
    </lineage>
</organism>
<evidence type="ECO:0000313" key="1">
    <source>
        <dbReference type="EMBL" id="KAI9913672.1"/>
    </source>
</evidence>
<keyword evidence="2" id="KW-1185">Reference proteome</keyword>
<reference evidence="1 2" key="1">
    <citation type="journal article" date="2022" name="bioRxiv">
        <title>The genome of the oomycete Peronosclerospora sorghi, a cosmopolitan pathogen of maize and sorghum, is inflated with dispersed pseudogenes.</title>
        <authorList>
            <person name="Fletcher K."/>
            <person name="Martin F."/>
            <person name="Isakeit T."/>
            <person name="Cavanaugh K."/>
            <person name="Magill C."/>
            <person name="Michelmore R."/>
        </authorList>
    </citation>
    <scope>NUCLEOTIDE SEQUENCE [LARGE SCALE GENOMIC DNA]</scope>
    <source>
        <strain evidence="1">P6</strain>
    </source>
</reference>
<protein>
    <submittedName>
        <fullName evidence="1">Uncharacterized protein</fullName>
    </submittedName>
</protein>
<dbReference type="EMBL" id="CM047583">
    <property type="protein sequence ID" value="KAI9913672.1"/>
    <property type="molecule type" value="Genomic_DNA"/>
</dbReference>
<dbReference type="Proteomes" id="UP001163321">
    <property type="component" value="Chromosome 4"/>
</dbReference>
<gene>
    <name evidence="1" type="ORF">PsorP6_005981</name>
</gene>
<sequence length="85" mass="9740">MNKLIKAPLKLIDLQVSAVTTANGLYFSLESTRYNSKRKSVRLVRESWGAEKQRDVFHELKSTGYARNSTHKRWHFSAGVESSNL</sequence>
<comment type="caution">
    <text evidence="1">The sequence shown here is derived from an EMBL/GenBank/DDBJ whole genome shotgun (WGS) entry which is preliminary data.</text>
</comment>
<proteinExistence type="predicted"/>
<accession>A0ACC0W4L9</accession>